<dbReference type="InterPro" id="IPR005513">
    <property type="entry name" value="LEA_1"/>
</dbReference>
<organism evidence="3 4">
    <name type="scientific">Coptis chinensis</name>
    <dbReference type="NCBI Taxonomy" id="261450"/>
    <lineage>
        <taxon>Eukaryota</taxon>
        <taxon>Viridiplantae</taxon>
        <taxon>Streptophyta</taxon>
        <taxon>Embryophyta</taxon>
        <taxon>Tracheophyta</taxon>
        <taxon>Spermatophyta</taxon>
        <taxon>Magnoliopsida</taxon>
        <taxon>Ranunculales</taxon>
        <taxon>Ranunculaceae</taxon>
        <taxon>Coptidoideae</taxon>
        <taxon>Coptis</taxon>
    </lineage>
</organism>
<gene>
    <name evidence="3" type="ORF">IFM89_010378</name>
</gene>
<sequence length="122" mass="13778">MHPVKEKVSNVASSAQEHAKIYKAKVEENAEKATARTKEEKEIAEERRKAKEAEAKMELHQDKAEQLHGKHTHMMSGHHDTTYGHHTQHMSFTDTIPQPQVQRSLPATTYPAAGHTPGSKYM</sequence>
<dbReference type="PANTHER" id="PTHR33493:SF6">
    <property type="entry name" value="LATE EMBRYOGENESIS ABUNDANT PROTEIN 6"/>
    <property type="match status" value="1"/>
</dbReference>
<comment type="similarity">
    <text evidence="1">Belongs to the LEA type 1 family.</text>
</comment>
<dbReference type="GO" id="GO:0009793">
    <property type="term" value="P:embryo development ending in seed dormancy"/>
    <property type="evidence" value="ECO:0007669"/>
    <property type="project" value="InterPro"/>
</dbReference>
<proteinExistence type="inferred from homology"/>
<evidence type="ECO:0008006" key="5">
    <source>
        <dbReference type="Google" id="ProtNLM"/>
    </source>
</evidence>
<dbReference type="EMBL" id="JADFTS010000001">
    <property type="protein sequence ID" value="KAF9624352.1"/>
    <property type="molecule type" value="Genomic_DNA"/>
</dbReference>
<comment type="caution">
    <text evidence="3">The sequence shown here is derived from an EMBL/GenBank/DDBJ whole genome shotgun (WGS) entry which is preliminary data.</text>
</comment>
<dbReference type="Proteomes" id="UP000631114">
    <property type="component" value="Unassembled WGS sequence"/>
</dbReference>
<dbReference type="AlphaFoldDB" id="A0A835MC99"/>
<evidence type="ECO:0000256" key="1">
    <source>
        <dbReference type="ARBA" id="ARBA00010975"/>
    </source>
</evidence>
<evidence type="ECO:0000256" key="2">
    <source>
        <dbReference type="SAM" id="MobiDB-lite"/>
    </source>
</evidence>
<keyword evidence="4" id="KW-1185">Reference proteome</keyword>
<feature type="region of interest" description="Disordered" evidence="2">
    <location>
        <begin position="26"/>
        <end position="122"/>
    </location>
</feature>
<dbReference type="PANTHER" id="PTHR33493">
    <property type="entry name" value="LATE EMBRYOGENESIS ABUNDANT PROTEIN 6-RELATED"/>
    <property type="match status" value="1"/>
</dbReference>
<feature type="compositionally biased region" description="Polar residues" evidence="2">
    <location>
        <begin position="89"/>
        <end position="107"/>
    </location>
</feature>
<feature type="compositionally biased region" description="Basic and acidic residues" evidence="2">
    <location>
        <begin position="26"/>
        <end position="68"/>
    </location>
</feature>
<reference evidence="3 4" key="1">
    <citation type="submission" date="2020-10" db="EMBL/GenBank/DDBJ databases">
        <title>The Coptis chinensis genome and diversification of protoberbering-type alkaloids.</title>
        <authorList>
            <person name="Wang B."/>
            <person name="Shu S."/>
            <person name="Song C."/>
            <person name="Liu Y."/>
        </authorList>
    </citation>
    <scope>NUCLEOTIDE SEQUENCE [LARGE SCALE GENOMIC DNA]</scope>
    <source>
        <strain evidence="3">HL-2020</strain>
        <tissue evidence="3">Leaf</tissue>
    </source>
</reference>
<dbReference type="Pfam" id="PF03760">
    <property type="entry name" value="LEA_1"/>
    <property type="match status" value="1"/>
</dbReference>
<accession>A0A835MC99</accession>
<dbReference type="OrthoDB" id="695393at2759"/>
<protein>
    <recommendedName>
        <fullName evidence="5">Seed maturation protein</fullName>
    </recommendedName>
</protein>
<evidence type="ECO:0000313" key="3">
    <source>
        <dbReference type="EMBL" id="KAF9624352.1"/>
    </source>
</evidence>
<evidence type="ECO:0000313" key="4">
    <source>
        <dbReference type="Proteomes" id="UP000631114"/>
    </source>
</evidence>
<name>A0A835MC99_9MAGN</name>